<dbReference type="PANTHER" id="PTHR47057:SF1">
    <property type="entry name" value="AFADIN_ALPHA-ACTININ-BINDING PROTEIN"/>
    <property type="match status" value="1"/>
</dbReference>
<gene>
    <name evidence="3" type="ORF">QSP1433_LOCUS12223</name>
    <name evidence="4" type="ORF">QSP1433_LOCUS12231</name>
</gene>
<keyword evidence="1" id="KW-0175">Coiled coil</keyword>
<accession>A0A7S2WKS4</accession>
<name>A0A7S2WKS4_9STRA</name>
<evidence type="ECO:0000256" key="1">
    <source>
        <dbReference type="SAM" id="Coils"/>
    </source>
</evidence>
<feature type="coiled-coil region" evidence="1">
    <location>
        <begin position="158"/>
        <end position="185"/>
    </location>
</feature>
<dbReference type="EMBL" id="HBHK01019343">
    <property type="protein sequence ID" value="CAD9694735.1"/>
    <property type="molecule type" value="Transcribed_RNA"/>
</dbReference>
<feature type="coiled-coil region" evidence="1">
    <location>
        <begin position="283"/>
        <end position="310"/>
    </location>
</feature>
<protein>
    <submittedName>
        <fullName evidence="4">Uncharacterized protein</fullName>
    </submittedName>
</protein>
<dbReference type="PANTHER" id="PTHR47057">
    <property type="entry name" value="AFADIN/ALPHA-ACTININ-BINDING"/>
    <property type="match status" value="1"/>
</dbReference>
<proteinExistence type="predicted"/>
<feature type="coiled-coil region" evidence="1">
    <location>
        <begin position="442"/>
        <end position="473"/>
    </location>
</feature>
<feature type="region of interest" description="Disordered" evidence="2">
    <location>
        <begin position="30"/>
        <end position="74"/>
    </location>
</feature>
<organism evidence="4">
    <name type="scientific">Mucochytrium quahogii</name>
    <dbReference type="NCBI Taxonomy" id="96639"/>
    <lineage>
        <taxon>Eukaryota</taxon>
        <taxon>Sar</taxon>
        <taxon>Stramenopiles</taxon>
        <taxon>Bigyra</taxon>
        <taxon>Labyrinthulomycetes</taxon>
        <taxon>Thraustochytrida</taxon>
        <taxon>Thraustochytriidae</taxon>
        <taxon>Mucochytrium</taxon>
    </lineage>
</organism>
<sequence>MEGAVDEYVDVDAYQGSVQEETGIVLDFTDSFKSKPSGAGRKPWAARRVRVGSPQRPDQKDENVHSVQPDNGKENLMGLLNQEVEGTLKKETMELEIQGDQGLGGLNGQLDELGYNPLEPGNTAGCIDLVQSILADLRVANNSIRTYETAAHRSGLDCKRLQSDKESLKLQIQCLKQDKGSLENQVAVLVSQKKKAKVRYDSWIKELQVQIAKMEGSQKGWQAALNRKETEYERLQMRMQRLQAQRDKSIKREIEMNACLPASGDGAIATQKDSIDQLKLAAQENVKHKVDFLLRENEKLRESLSSVQALMFNKLDAFLPKTAKSSNSPTKQSSELSSVHHRLENIDKIRIPETCFKLSADALAEKVLHVNEAVEAFAESVEQAIPSTFNEDEDDLVDTDSALSRQELLDNLAQAKVIIAEQDQLLKITLCNKRAESPHNDVEQSQRRLDEERKELLISTNRLEAERAEFEKERNREHVLCATPVLQRVKTDDGVATPPTMDSLLVPPTPATKELLKEILG</sequence>
<feature type="coiled-coil region" evidence="1">
    <location>
        <begin position="218"/>
        <end position="252"/>
    </location>
</feature>
<dbReference type="EMBL" id="HBHK01019332">
    <property type="protein sequence ID" value="CAD9694718.1"/>
    <property type="molecule type" value="Transcribed_RNA"/>
</dbReference>
<dbReference type="AlphaFoldDB" id="A0A7S2WKS4"/>
<reference evidence="4" key="1">
    <citation type="submission" date="2021-01" db="EMBL/GenBank/DDBJ databases">
        <authorList>
            <person name="Corre E."/>
            <person name="Pelletier E."/>
            <person name="Niang G."/>
            <person name="Scheremetjew M."/>
            <person name="Finn R."/>
            <person name="Kale V."/>
            <person name="Holt S."/>
            <person name="Cochrane G."/>
            <person name="Meng A."/>
            <person name="Brown T."/>
            <person name="Cohen L."/>
        </authorList>
    </citation>
    <scope>NUCLEOTIDE SEQUENCE</scope>
    <source>
        <strain evidence="4">NY070348D</strain>
    </source>
</reference>
<evidence type="ECO:0000313" key="3">
    <source>
        <dbReference type="EMBL" id="CAD9694718.1"/>
    </source>
</evidence>
<evidence type="ECO:0000313" key="4">
    <source>
        <dbReference type="EMBL" id="CAD9694735.1"/>
    </source>
</evidence>
<evidence type="ECO:0000256" key="2">
    <source>
        <dbReference type="SAM" id="MobiDB-lite"/>
    </source>
</evidence>